<feature type="non-terminal residue" evidence="1">
    <location>
        <position position="1"/>
    </location>
</feature>
<protein>
    <submittedName>
        <fullName evidence="1">Uncharacterized protein</fullName>
    </submittedName>
</protein>
<dbReference type="EMBL" id="BARW01025193">
    <property type="protein sequence ID" value="GAJ05906.1"/>
    <property type="molecule type" value="Genomic_DNA"/>
</dbReference>
<sequence length="134" mass="15727">AARELVLEPSRKINPDVEVVIKYPNWYEHFQGLGFNQETEPGLFAGLYTGTEIRDPSGNQHLQAYMGYLIFHYFENLKPGENRGGWVDTGGMRFMDRYAEQLWITLFAKAPELTLFDFRQDHFICLICSWYSEY</sequence>
<accession>X1V153</accession>
<name>X1V153_9ZZZZ</name>
<organism evidence="1">
    <name type="scientific">marine sediment metagenome</name>
    <dbReference type="NCBI Taxonomy" id="412755"/>
    <lineage>
        <taxon>unclassified sequences</taxon>
        <taxon>metagenomes</taxon>
        <taxon>ecological metagenomes</taxon>
    </lineage>
</organism>
<reference evidence="1" key="1">
    <citation type="journal article" date="2014" name="Front. Microbiol.">
        <title>High frequency of phylogenetically diverse reductive dehalogenase-homologous genes in deep subseafloor sedimentary metagenomes.</title>
        <authorList>
            <person name="Kawai M."/>
            <person name="Futagami T."/>
            <person name="Toyoda A."/>
            <person name="Takaki Y."/>
            <person name="Nishi S."/>
            <person name="Hori S."/>
            <person name="Arai W."/>
            <person name="Tsubouchi T."/>
            <person name="Morono Y."/>
            <person name="Uchiyama I."/>
            <person name="Ito T."/>
            <person name="Fujiyama A."/>
            <person name="Inagaki F."/>
            <person name="Takami H."/>
        </authorList>
    </citation>
    <scope>NUCLEOTIDE SEQUENCE</scope>
    <source>
        <strain evidence="1">Expedition CK06-06</strain>
    </source>
</reference>
<dbReference type="AlphaFoldDB" id="X1V153"/>
<proteinExistence type="predicted"/>
<evidence type="ECO:0000313" key="1">
    <source>
        <dbReference type="EMBL" id="GAJ05906.1"/>
    </source>
</evidence>
<gene>
    <name evidence="1" type="ORF">S12H4_41351</name>
</gene>
<comment type="caution">
    <text evidence="1">The sequence shown here is derived from an EMBL/GenBank/DDBJ whole genome shotgun (WGS) entry which is preliminary data.</text>
</comment>